<reference evidence="2 3" key="1">
    <citation type="submission" date="2021-08" db="EMBL/GenBank/DDBJ databases">
        <title>Draft Genome Sequence of Phanerochaete sordida strain YK-624.</title>
        <authorList>
            <person name="Mori T."/>
            <person name="Dohra H."/>
            <person name="Suzuki T."/>
            <person name="Kawagishi H."/>
            <person name="Hirai H."/>
        </authorList>
    </citation>
    <scope>NUCLEOTIDE SEQUENCE [LARGE SCALE GENOMIC DNA]</scope>
    <source>
        <strain evidence="2 3">YK-624</strain>
    </source>
</reference>
<keyword evidence="3" id="KW-1185">Reference proteome</keyword>
<dbReference type="EMBL" id="BPQB01000140">
    <property type="protein sequence ID" value="GJF00224.1"/>
    <property type="molecule type" value="Genomic_DNA"/>
</dbReference>
<name>A0A9P3GSE1_9APHY</name>
<dbReference type="Proteomes" id="UP000703269">
    <property type="component" value="Unassembled WGS sequence"/>
</dbReference>
<dbReference type="AlphaFoldDB" id="A0A9P3GSE1"/>
<organism evidence="2 3">
    <name type="scientific">Phanerochaete sordida</name>
    <dbReference type="NCBI Taxonomy" id="48140"/>
    <lineage>
        <taxon>Eukaryota</taxon>
        <taxon>Fungi</taxon>
        <taxon>Dikarya</taxon>
        <taxon>Basidiomycota</taxon>
        <taxon>Agaricomycotina</taxon>
        <taxon>Agaricomycetes</taxon>
        <taxon>Polyporales</taxon>
        <taxon>Phanerochaetaceae</taxon>
        <taxon>Phanerochaete</taxon>
    </lineage>
</organism>
<accession>A0A9P3GSE1</accession>
<evidence type="ECO:0000256" key="1">
    <source>
        <dbReference type="SAM" id="MobiDB-lite"/>
    </source>
</evidence>
<sequence>MSTPASPSQFSPASVQEALAATISTGSFADTAYYLFSRRTADGAVGRPTVVYASSRVMRAAAEHFDIQLGGRFSTDDRIPDSTADYGYEHDSDIDDAEECELACELDPAEVVVLGESSGSKGKSKASRDDGASDSAPGSADLRDDASRKGIAHTLYVPDVAAVTWHALVFFVYTGTIHFAPLRSNGLEARRAALEQHRGARPDLPALCSPKSMYRLADMVGLAPLKELAEKEIQRQLAHEGIAAELFSHFSATYPDVLNAQIRFVYDGGRMAQVMQALQRQVAVTVSGGAPHAESVLNVLLSSLSELLLKGPAYTPQARGSSKQPGKGPVVSGL</sequence>
<gene>
    <name evidence="2" type="ORF">PsYK624_165040</name>
</gene>
<evidence type="ECO:0000313" key="2">
    <source>
        <dbReference type="EMBL" id="GJF00224.1"/>
    </source>
</evidence>
<feature type="region of interest" description="Disordered" evidence="1">
    <location>
        <begin position="115"/>
        <end position="144"/>
    </location>
</feature>
<dbReference type="Gene3D" id="3.30.710.10">
    <property type="entry name" value="Potassium Channel Kv1.1, Chain A"/>
    <property type="match status" value="1"/>
</dbReference>
<dbReference type="OrthoDB" id="6359816at2759"/>
<comment type="caution">
    <text evidence="2">The sequence shown here is derived from an EMBL/GenBank/DDBJ whole genome shotgun (WGS) entry which is preliminary data.</text>
</comment>
<evidence type="ECO:0008006" key="4">
    <source>
        <dbReference type="Google" id="ProtNLM"/>
    </source>
</evidence>
<protein>
    <recommendedName>
        <fullName evidence="4">BTB domain-containing protein</fullName>
    </recommendedName>
</protein>
<dbReference type="InterPro" id="IPR011333">
    <property type="entry name" value="SKP1/BTB/POZ_sf"/>
</dbReference>
<proteinExistence type="predicted"/>
<evidence type="ECO:0000313" key="3">
    <source>
        <dbReference type="Proteomes" id="UP000703269"/>
    </source>
</evidence>
<feature type="region of interest" description="Disordered" evidence="1">
    <location>
        <begin position="314"/>
        <end position="334"/>
    </location>
</feature>